<comment type="function">
    <text evidence="4">Thiol-specific peroxidase that catalyzes the reduction of hydrogen peroxide and organic hydroperoxides to water and alcohols, respectively. Plays a role in cell protection against oxidative stress by detoxifying peroxides.</text>
</comment>
<dbReference type="GO" id="GO:0033554">
    <property type="term" value="P:cellular response to stress"/>
    <property type="evidence" value="ECO:0007669"/>
    <property type="project" value="TreeGrafter"/>
</dbReference>
<dbReference type="InterPro" id="IPR024706">
    <property type="entry name" value="Peroxiredoxin_AhpC-typ"/>
</dbReference>
<dbReference type="SUPFAM" id="SSF52833">
    <property type="entry name" value="Thioredoxin-like"/>
    <property type="match status" value="1"/>
</dbReference>
<dbReference type="InterPro" id="IPR013766">
    <property type="entry name" value="Thioredoxin_domain"/>
</dbReference>
<comment type="similarity">
    <text evidence="1">Belongs to the peroxiredoxin family. AhpC/Prx1 subfamily.</text>
</comment>
<evidence type="ECO:0000256" key="2">
    <source>
        <dbReference type="ARBA" id="ARBA00023002"/>
    </source>
</evidence>
<dbReference type="AlphaFoldDB" id="A0A150WQ50"/>
<evidence type="ECO:0000256" key="5">
    <source>
        <dbReference type="PIRSR" id="PIRSR000239-1"/>
    </source>
</evidence>
<proteinExistence type="inferred from homology"/>
<dbReference type="GO" id="GO:0008379">
    <property type="term" value="F:thioredoxin peroxidase activity"/>
    <property type="evidence" value="ECO:0007669"/>
    <property type="project" value="TreeGrafter"/>
</dbReference>
<evidence type="ECO:0000256" key="3">
    <source>
        <dbReference type="ARBA" id="ARBA00032824"/>
    </source>
</evidence>
<evidence type="ECO:0000313" key="7">
    <source>
        <dbReference type="EMBL" id="KYG66325.1"/>
    </source>
</evidence>
<dbReference type="PROSITE" id="PS51352">
    <property type="entry name" value="THIOREDOXIN_2"/>
    <property type="match status" value="1"/>
</dbReference>
<dbReference type="CDD" id="cd03015">
    <property type="entry name" value="PRX_Typ2cys"/>
    <property type="match status" value="1"/>
</dbReference>
<keyword evidence="7" id="KW-0575">Peroxidase</keyword>
<keyword evidence="2" id="KW-0560">Oxidoreductase</keyword>
<dbReference type="PANTHER" id="PTHR10681">
    <property type="entry name" value="THIOREDOXIN PEROXIDASE"/>
    <property type="match status" value="1"/>
</dbReference>
<dbReference type="GO" id="GO:0045454">
    <property type="term" value="P:cell redox homeostasis"/>
    <property type="evidence" value="ECO:0007669"/>
    <property type="project" value="TreeGrafter"/>
</dbReference>
<feature type="domain" description="Thioredoxin" evidence="6">
    <location>
        <begin position="4"/>
        <end position="158"/>
    </location>
</feature>
<dbReference type="GO" id="GO:0005829">
    <property type="term" value="C:cytosol"/>
    <property type="evidence" value="ECO:0007669"/>
    <property type="project" value="TreeGrafter"/>
</dbReference>
<evidence type="ECO:0000313" key="8">
    <source>
        <dbReference type="Proteomes" id="UP000075320"/>
    </source>
</evidence>
<comment type="caution">
    <text evidence="7">The sequence shown here is derived from an EMBL/GenBank/DDBJ whole genome shotgun (WGS) entry which is preliminary data.</text>
</comment>
<name>A0A150WQ50_BDEBC</name>
<accession>A0A150WQ50</accession>
<dbReference type="InterPro" id="IPR036249">
    <property type="entry name" value="Thioredoxin-like_sf"/>
</dbReference>
<dbReference type="InterPro" id="IPR050217">
    <property type="entry name" value="Peroxiredoxin"/>
</dbReference>
<gene>
    <name evidence="7" type="ORF">AZI86_04520</name>
</gene>
<evidence type="ECO:0000256" key="1">
    <source>
        <dbReference type="ARBA" id="ARBA00009796"/>
    </source>
</evidence>
<dbReference type="GO" id="GO:0006979">
    <property type="term" value="P:response to oxidative stress"/>
    <property type="evidence" value="ECO:0007669"/>
    <property type="project" value="TreeGrafter"/>
</dbReference>
<dbReference type="PANTHER" id="PTHR10681:SF128">
    <property type="entry name" value="THIOREDOXIN-DEPENDENT PEROXIDE REDUCTASE, MITOCHONDRIAL"/>
    <property type="match status" value="1"/>
</dbReference>
<dbReference type="Proteomes" id="UP000075320">
    <property type="component" value="Unassembled WGS sequence"/>
</dbReference>
<dbReference type="GO" id="GO:0042744">
    <property type="term" value="P:hydrogen peroxide catabolic process"/>
    <property type="evidence" value="ECO:0007669"/>
    <property type="project" value="TreeGrafter"/>
</dbReference>
<protein>
    <recommendedName>
        <fullName evidence="3">Thioredoxin peroxidase</fullName>
    </recommendedName>
</protein>
<keyword evidence="8" id="KW-1185">Reference proteome</keyword>
<evidence type="ECO:0000259" key="6">
    <source>
        <dbReference type="PROSITE" id="PS51352"/>
    </source>
</evidence>
<sequence>MSMPMINHIAPNFTSQAVFDSGEVKEISLNDYKGEWVVLFFYPLDFTFVCPTELTQFREHLPEFEKAGAVVMGCSVDSVHSHKRWLRDDLGNLGYPLLADLTKRIARDYGVLIEDRGIATRATFIIDPDQKIQYMGIHNTSVGRDAKEILRVLQGCQTGELCQAGWKKGDMHITPLK</sequence>
<dbReference type="Pfam" id="PF00578">
    <property type="entry name" value="AhpC-TSA"/>
    <property type="match status" value="1"/>
</dbReference>
<organism evidence="7 8">
    <name type="scientific">Bdellovibrio bacteriovorus</name>
    <dbReference type="NCBI Taxonomy" id="959"/>
    <lineage>
        <taxon>Bacteria</taxon>
        <taxon>Pseudomonadati</taxon>
        <taxon>Bdellovibrionota</taxon>
        <taxon>Bdellovibrionia</taxon>
        <taxon>Bdellovibrionales</taxon>
        <taxon>Pseudobdellovibrionaceae</taxon>
        <taxon>Bdellovibrio</taxon>
    </lineage>
</organism>
<dbReference type="EMBL" id="LUKE01000001">
    <property type="protein sequence ID" value="KYG66325.1"/>
    <property type="molecule type" value="Genomic_DNA"/>
</dbReference>
<reference evidence="7 8" key="1">
    <citation type="submission" date="2016-03" db="EMBL/GenBank/DDBJ databases">
        <authorList>
            <person name="Ploux O."/>
        </authorList>
    </citation>
    <scope>NUCLEOTIDE SEQUENCE [LARGE SCALE GENOMIC DNA]</scope>
    <source>
        <strain evidence="7 8">R0</strain>
    </source>
</reference>
<dbReference type="PIRSF" id="PIRSF000239">
    <property type="entry name" value="AHPC"/>
    <property type="match status" value="1"/>
</dbReference>
<feature type="active site" description="Cysteine sulfenic acid (-SOH) intermediate; for peroxidase activity" evidence="5">
    <location>
        <position position="50"/>
    </location>
</feature>
<dbReference type="Gene3D" id="3.40.30.10">
    <property type="entry name" value="Glutaredoxin"/>
    <property type="match status" value="1"/>
</dbReference>
<evidence type="ECO:0000256" key="4">
    <source>
        <dbReference type="ARBA" id="ARBA00037420"/>
    </source>
</evidence>
<dbReference type="InterPro" id="IPR000866">
    <property type="entry name" value="AhpC/TSA"/>
</dbReference>